<dbReference type="InterPro" id="IPR044946">
    <property type="entry name" value="Restrct_endonuc_typeI_TRD_sf"/>
</dbReference>
<evidence type="ECO:0000313" key="6">
    <source>
        <dbReference type="Proteomes" id="UP000596192"/>
    </source>
</evidence>
<dbReference type="GO" id="GO:0009307">
    <property type="term" value="P:DNA restriction-modification system"/>
    <property type="evidence" value="ECO:0007669"/>
    <property type="project" value="UniProtKB-KW"/>
</dbReference>
<dbReference type="RefSeq" id="WP_198868233.1">
    <property type="nucleotide sequence ID" value="NZ_CP066312.1"/>
</dbReference>
<comment type="similarity">
    <text evidence="1">Belongs to the type-I restriction system S methylase family.</text>
</comment>
<dbReference type="GO" id="GO:0004519">
    <property type="term" value="F:endonuclease activity"/>
    <property type="evidence" value="ECO:0007669"/>
    <property type="project" value="UniProtKB-KW"/>
</dbReference>
<keyword evidence="5" id="KW-0378">Hydrolase</keyword>
<dbReference type="CDD" id="cd16961">
    <property type="entry name" value="RMtype1_S_TRD-CR_like"/>
    <property type="match status" value="1"/>
</dbReference>
<dbReference type="GO" id="GO:0003677">
    <property type="term" value="F:DNA binding"/>
    <property type="evidence" value="ECO:0007669"/>
    <property type="project" value="UniProtKB-KW"/>
</dbReference>
<keyword evidence="5" id="KW-0540">Nuclease</keyword>
<evidence type="ECO:0000256" key="3">
    <source>
        <dbReference type="ARBA" id="ARBA00023125"/>
    </source>
</evidence>
<dbReference type="Gene3D" id="3.90.220.20">
    <property type="entry name" value="DNA methylase specificity domains"/>
    <property type="match status" value="2"/>
</dbReference>
<evidence type="ECO:0000313" key="5">
    <source>
        <dbReference type="EMBL" id="QQE91287.1"/>
    </source>
</evidence>
<keyword evidence="5" id="KW-0614">Plasmid</keyword>
<dbReference type="CDD" id="cd17273">
    <property type="entry name" value="RMtype1_S_EcoJA69PI-TRD1-CR1_like"/>
    <property type="match status" value="1"/>
</dbReference>
<dbReference type="AlphaFoldDB" id="A0AAQ0C166"/>
<keyword evidence="2" id="KW-0680">Restriction system</keyword>
<sequence length="448" mass="48754">MSSEWSEELTIGDLLARDGGSIKTGPFGTTLKASEYSGEGVPLISVREIGHGSFHIDSKTPRVSDETLARLPEYILQKGDVVFARKGGIERCALIGPRQAGWFLGSDGIRLRPPVTCDARFIAYSLQTKAVKDWLVQNSTGSTMASLNQATIGRLPIALPKRHEQTRIADALEALDDRITLLRETNATLEAIARALFKSWFVDFDPVRARVEGRQPEGMDAATAALFPNSFEESELGVVPRGWKLKPIGDVVDCVGGGTPNTKEPEFWEPGEFAWSTPKDLSGLGSSVLLQTERMLSTLGLAKVSSGLLPVGTLLLSSRAPIGYLAIAKIPLAVNQGYIAILPGGELSPLYLYFWCQQNMDAIKGRANGSTFMEISKKAFRPIPALVPSLDVLDSFAETVEPIFERLTENERQAQTLTHLRDTLLPRLISGQLRLPEAEALVEEAVGV</sequence>
<evidence type="ECO:0000256" key="1">
    <source>
        <dbReference type="ARBA" id="ARBA00010923"/>
    </source>
</evidence>
<protein>
    <submittedName>
        <fullName evidence="5">Restriction endonuclease subunit S</fullName>
    </submittedName>
</protein>
<keyword evidence="5" id="KW-0255">Endonuclease</keyword>
<dbReference type="PANTHER" id="PTHR30408:SF13">
    <property type="entry name" value="TYPE I RESTRICTION ENZYME HINDI SPECIFICITY SUBUNIT"/>
    <property type="match status" value="1"/>
</dbReference>
<accession>A0AAQ0C166</accession>
<keyword evidence="3" id="KW-0238">DNA-binding</keyword>
<dbReference type="PANTHER" id="PTHR30408">
    <property type="entry name" value="TYPE-1 RESTRICTION ENZYME ECOKI SPECIFICITY PROTEIN"/>
    <property type="match status" value="1"/>
</dbReference>
<name>A0AAQ0C166_9GAMM</name>
<geneLocation type="plasmid" evidence="5 6">
    <name>unnamed2</name>
</geneLocation>
<feature type="domain" description="Type I restriction modification DNA specificity" evidence="4">
    <location>
        <begin position="240"/>
        <end position="409"/>
    </location>
</feature>
<dbReference type="REBASE" id="458077">
    <property type="entry name" value="S.AchHR1ORF23605P"/>
</dbReference>
<dbReference type="SUPFAM" id="SSF116734">
    <property type="entry name" value="DNA methylase specificity domain"/>
    <property type="match status" value="2"/>
</dbReference>
<dbReference type="Proteomes" id="UP000596192">
    <property type="component" value="Plasmid unnamed2"/>
</dbReference>
<reference evidence="5 6" key="1">
    <citation type="submission" date="2020-12" db="EMBL/GenBank/DDBJ databases">
        <title>Genomic Analysis and Response surface optimization of nitrogen-fixing conditions for A. chroococcum strain HR1, Isolation from rhizosphere soil.</title>
        <authorList>
            <person name="Li J."/>
            <person name="Yang H."/>
            <person name="Liu H."/>
            <person name="Wang C."/>
            <person name="Tian Y."/>
            <person name="Lu X.Y."/>
        </authorList>
    </citation>
    <scope>NUCLEOTIDE SEQUENCE [LARGE SCALE GENOMIC DNA]</scope>
    <source>
        <strain evidence="5 6">HR1</strain>
        <plasmid evidence="5 6">unnamed2</plasmid>
    </source>
</reference>
<evidence type="ECO:0000256" key="2">
    <source>
        <dbReference type="ARBA" id="ARBA00022747"/>
    </source>
</evidence>
<dbReference type="InterPro" id="IPR000055">
    <property type="entry name" value="Restrct_endonuc_typeI_TRD"/>
</dbReference>
<gene>
    <name evidence="5" type="ORF">GKQ51_23615</name>
</gene>
<dbReference type="InterPro" id="IPR052021">
    <property type="entry name" value="Type-I_RS_S_subunit"/>
</dbReference>
<dbReference type="EMBL" id="CP066312">
    <property type="protein sequence ID" value="QQE91287.1"/>
    <property type="molecule type" value="Genomic_DNA"/>
</dbReference>
<proteinExistence type="inferred from homology"/>
<dbReference type="Pfam" id="PF01420">
    <property type="entry name" value="Methylase_S"/>
    <property type="match status" value="2"/>
</dbReference>
<dbReference type="Gene3D" id="1.10.287.1120">
    <property type="entry name" value="Bipartite methylase S protein"/>
    <property type="match status" value="1"/>
</dbReference>
<organism evidence="5 6">
    <name type="scientific">Azotobacter chroococcum</name>
    <dbReference type="NCBI Taxonomy" id="353"/>
    <lineage>
        <taxon>Bacteria</taxon>
        <taxon>Pseudomonadati</taxon>
        <taxon>Pseudomonadota</taxon>
        <taxon>Gammaproteobacteria</taxon>
        <taxon>Pseudomonadales</taxon>
        <taxon>Pseudomonadaceae</taxon>
        <taxon>Azotobacter</taxon>
    </lineage>
</organism>
<evidence type="ECO:0000259" key="4">
    <source>
        <dbReference type="Pfam" id="PF01420"/>
    </source>
</evidence>
<feature type="domain" description="Type I restriction modification DNA specificity" evidence="4">
    <location>
        <begin position="30"/>
        <end position="190"/>
    </location>
</feature>